<protein>
    <submittedName>
        <fullName evidence="1">Type IX secretion system membrane protein PorP/SprF</fullName>
    </submittedName>
</protein>
<comment type="caution">
    <text evidence="1">The sequence shown here is derived from an EMBL/GenBank/DDBJ whole genome shotgun (WGS) entry which is preliminary data.</text>
</comment>
<evidence type="ECO:0000313" key="1">
    <source>
        <dbReference type="EMBL" id="TGX80213.1"/>
    </source>
</evidence>
<reference evidence="1" key="1">
    <citation type="submission" date="2019-04" db="EMBL/GenBank/DDBJ databases">
        <title>Microbes associate with the intestines of laboratory mice.</title>
        <authorList>
            <person name="Navarre W."/>
            <person name="Wong E."/>
            <person name="Huang K."/>
            <person name="Tropini C."/>
            <person name="Ng K."/>
            <person name="Yu B."/>
        </authorList>
    </citation>
    <scope>NUCLEOTIDE SEQUENCE</scope>
    <source>
        <strain evidence="1">NM73_A23</strain>
    </source>
</reference>
<keyword evidence="2" id="KW-1185">Reference proteome</keyword>
<sequence length="313" mass="34311">MVYRLKIAMILVAMAFPVGARAQYDVLFSHYFDMETSFNPAAAGKETKLNITGAYAMDMAGFEHNPQTAYVAADMPFLIGRSKHGVGVQFLNDKLGLFNHMRISAQYAYKHKLFGGELSIGVQGGLLSEKFSRDGLDLEESADPAFPTSDVNGSGVDVSAGLYYTLKSFYVGVSALHLTAPTVHLGEANELKIDRSYYATAGYTFQLRNPLLCLKTSAIGRTDGVMYRADVTARLVYTSEKRSFYGGLSYSPTNSVTALLGMQLRGVNVGYSYEYYTNGINPGNGSHELFVGYRMNLNLGKKGKNLHKAVRIL</sequence>
<gene>
    <name evidence="1" type="ORF">E5358_13395</name>
</gene>
<organism evidence="1 2">
    <name type="scientific">Palleniella muris</name>
    <dbReference type="NCBI Taxonomy" id="3038145"/>
    <lineage>
        <taxon>Bacteria</taxon>
        <taxon>Pseudomonadati</taxon>
        <taxon>Bacteroidota</taxon>
        <taxon>Bacteroidia</taxon>
        <taxon>Bacteroidales</taxon>
        <taxon>Prevotellaceae</taxon>
        <taxon>Palleniella</taxon>
    </lineage>
</organism>
<name>A0AC61QM75_9BACT</name>
<dbReference type="Proteomes" id="UP000308886">
    <property type="component" value="Unassembled WGS sequence"/>
</dbReference>
<evidence type="ECO:0000313" key="2">
    <source>
        <dbReference type="Proteomes" id="UP000308886"/>
    </source>
</evidence>
<proteinExistence type="predicted"/>
<accession>A0AC61QM75</accession>
<dbReference type="EMBL" id="SRZC01000028">
    <property type="protein sequence ID" value="TGX80213.1"/>
    <property type="molecule type" value="Genomic_DNA"/>
</dbReference>